<proteinExistence type="predicted"/>
<keyword evidence="3" id="KW-0812">Transmembrane</keyword>
<evidence type="ECO:0000313" key="6">
    <source>
        <dbReference type="Proteomes" id="UP000198625"/>
    </source>
</evidence>
<feature type="transmembrane region" description="Helical" evidence="3">
    <location>
        <begin position="146"/>
        <end position="170"/>
    </location>
</feature>
<sequence>MSVYQEKLLELKSIENKSNKYFLKVRLSFKQDIDMLWEVDESTAENLKSITRFDEKHKYRLSFNTSLDFVQNQHMGFLVPTYCEQSNYISFLCSEDYINKLMAIKYCQDIKDLDKIPFVFENYEEEKKQEQVIIKEKVHKKYIPKFTFGSVTLMSIVFVILFSYISHIYLNKTTFNEKALAQAIQLDNEIIHEQKESLEIENVIIIEDFSFNQPTIPAIELDNTLTYSIPKGKVALTFDDGPSQYSKEIMDVLKSYKVGGTFFFTGTNVKKYPDYVQYIYSKGYSIGSHSMTHANMRTLSYEKQEYEIIQSIKLLEEITDGKINLFRPPYGYFNKQARNLANENGYRMVLWNNDPKDWKTLDADKIFNHIKSSNVSGSIILLHESQAVIDALPRIIEHLQGMGLEIVSLQ</sequence>
<dbReference type="STRING" id="415015.SAMN05660462_00927"/>
<feature type="domain" description="NodB homology" evidence="4">
    <location>
        <begin position="232"/>
        <end position="407"/>
    </location>
</feature>
<dbReference type="CDD" id="cd10917">
    <property type="entry name" value="CE4_NodB_like_6s_7s"/>
    <property type="match status" value="1"/>
</dbReference>
<keyword evidence="1" id="KW-0479">Metal-binding</keyword>
<dbReference type="SUPFAM" id="SSF88713">
    <property type="entry name" value="Glycoside hydrolase/deacetylase"/>
    <property type="match status" value="1"/>
</dbReference>
<dbReference type="PANTHER" id="PTHR10587">
    <property type="entry name" value="GLYCOSYL TRANSFERASE-RELATED"/>
    <property type="match status" value="1"/>
</dbReference>
<accession>A0A1H3MUZ1</accession>
<evidence type="ECO:0000313" key="5">
    <source>
        <dbReference type="EMBL" id="SDY80383.1"/>
    </source>
</evidence>
<dbReference type="AlphaFoldDB" id="A0A1H3MUZ1"/>
<dbReference type="InterPro" id="IPR050248">
    <property type="entry name" value="Polysacc_deacetylase_ArnD"/>
</dbReference>
<dbReference type="Pfam" id="PF01522">
    <property type="entry name" value="Polysacc_deac_1"/>
    <property type="match status" value="1"/>
</dbReference>
<dbReference type="Gene3D" id="3.20.20.370">
    <property type="entry name" value="Glycoside hydrolase/deacetylase"/>
    <property type="match status" value="1"/>
</dbReference>
<evidence type="ECO:0000259" key="4">
    <source>
        <dbReference type="PROSITE" id="PS51677"/>
    </source>
</evidence>
<keyword evidence="3" id="KW-0472">Membrane</keyword>
<dbReference type="GO" id="GO:0005975">
    <property type="term" value="P:carbohydrate metabolic process"/>
    <property type="evidence" value="ECO:0007669"/>
    <property type="project" value="InterPro"/>
</dbReference>
<organism evidence="5 6">
    <name type="scientific">Proteiniborus ethanoligenes</name>
    <dbReference type="NCBI Taxonomy" id="415015"/>
    <lineage>
        <taxon>Bacteria</taxon>
        <taxon>Bacillati</taxon>
        <taxon>Bacillota</taxon>
        <taxon>Clostridia</taxon>
        <taxon>Eubacteriales</taxon>
        <taxon>Proteiniborus</taxon>
    </lineage>
</organism>
<keyword evidence="3" id="KW-1133">Transmembrane helix</keyword>
<keyword evidence="6" id="KW-1185">Reference proteome</keyword>
<gene>
    <name evidence="5" type="ORF">SAMN05660462_00927</name>
</gene>
<evidence type="ECO:0000256" key="1">
    <source>
        <dbReference type="ARBA" id="ARBA00022723"/>
    </source>
</evidence>
<dbReference type="EMBL" id="FNQE01000008">
    <property type="protein sequence ID" value="SDY80383.1"/>
    <property type="molecule type" value="Genomic_DNA"/>
</dbReference>
<name>A0A1H3MUZ1_9FIRM</name>
<dbReference type="GO" id="GO:0016020">
    <property type="term" value="C:membrane"/>
    <property type="evidence" value="ECO:0007669"/>
    <property type="project" value="TreeGrafter"/>
</dbReference>
<dbReference type="GO" id="GO:0016810">
    <property type="term" value="F:hydrolase activity, acting on carbon-nitrogen (but not peptide) bonds"/>
    <property type="evidence" value="ECO:0007669"/>
    <property type="project" value="InterPro"/>
</dbReference>
<protein>
    <submittedName>
        <fullName evidence="5">Peptidoglycan/xylan/chitin deacetylase, PgdA/CDA1 family</fullName>
    </submittedName>
</protein>
<dbReference type="OrthoDB" id="9806342at2"/>
<dbReference type="InterPro" id="IPR002509">
    <property type="entry name" value="NODB_dom"/>
</dbReference>
<dbReference type="RefSeq" id="WP_091727872.1">
    <property type="nucleotide sequence ID" value="NZ_FNQE01000008.1"/>
</dbReference>
<dbReference type="Proteomes" id="UP000198625">
    <property type="component" value="Unassembled WGS sequence"/>
</dbReference>
<evidence type="ECO:0000256" key="2">
    <source>
        <dbReference type="ARBA" id="ARBA00022801"/>
    </source>
</evidence>
<dbReference type="PANTHER" id="PTHR10587:SF133">
    <property type="entry name" value="CHITIN DEACETYLASE 1-RELATED"/>
    <property type="match status" value="1"/>
</dbReference>
<reference evidence="5 6" key="1">
    <citation type="submission" date="2016-10" db="EMBL/GenBank/DDBJ databases">
        <authorList>
            <person name="de Groot N.N."/>
        </authorList>
    </citation>
    <scope>NUCLEOTIDE SEQUENCE [LARGE SCALE GENOMIC DNA]</scope>
    <source>
        <strain evidence="5 6">DSM 21650</strain>
    </source>
</reference>
<keyword evidence="2" id="KW-0378">Hydrolase</keyword>
<dbReference type="InterPro" id="IPR011330">
    <property type="entry name" value="Glyco_hydro/deAcase_b/a-brl"/>
</dbReference>
<dbReference type="GO" id="GO:0046872">
    <property type="term" value="F:metal ion binding"/>
    <property type="evidence" value="ECO:0007669"/>
    <property type="project" value="UniProtKB-KW"/>
</dbReference>
<evidence type="ECO:0000256" key="3">
    <source>
        <dbReference type="SAM" id="Phobius"/>
    </source>
</evidence>
<dbReference type="PROSITE" id="PS51677">
    <property type="entry name" value="NODB"/>
    <property type="match status" value="1"/>
</dbReference>